<feature type="region of interest" description="Disordered" evidence="1">
    <location>
        <begin position="502"/>
        <end position="604"/>
    </location>
</feature>
<accession>A0AAN7UGP6</accession>
<proteinExistence type="predicted"/>
<protein>
    <recommendedName>
        <fullName evidence="2">DM14 domain-containing protein</fullName>
    </recommendedName>
</protein>
<dbReference type="EMBL" id="JAVFKY010000002">
    <property type="protein sequence ID" value="KAK5581403.1"/>
    <property type="molecule type" value="Genomic_DNA"/>
</dbReference>
<dbReference type="SMART" id="SM00685">
    <property type="entry name" value="DM14"/>
    <property type="match status" value="1"/>
</dbReference>
<dbReference type="GO" id="GO:0001227">
    <property type="term" value="F:DNA-binding transcription repressor activity, RNA polymerase II-specific"/>
    <property type="evidence" value="ECO:0007669"/>
    <property type="project" value="InterPro"/>
</dbReference>
<organism evidence="3 4">
    <name type="scientific">Dictyostelium firmibasis</name>
    <dbReference type="NCBI Taxonomy" id="79012"/>
    <lineage>
        <taxon>Eukaryota</taxon>
        <taxon>Amoebozoa</taxon>
        <taxon>Evosea</taxon>
        <taxon>Eumycetozoa</taxon>
        <taxon>Dictyostelia</taxon>
        <taxon>Dictyosteliales</taxon>
        <taxon>Dictyosteliaceae</taxon>
        <taxon>Dictyostelium</taxon>
    </lineage>
</organism>
<name>A0AAN7UGP6_9MYCE</name>
<evidence type="ECO:0000259" key="2">
    <source>
        <dbReference type="SMART" id="SM00685"/>
    </source>
</evidence>
<feature type="region of interest" description="Disordered" evidence="1">
    <location>
        <begin position="209"/>
        <end position="235"/>
    </location>
</feature>
<feature type="compositionally biased region" description="Low complexity" evidence="1">
    <location>
        <begin position="502"/>
        <end position="593"/>
    </location>
</feature>
<feature type="region of interest" description="Disordered" evidence="1">
    <location>
        <begin position="1"/>
        <end position="25"/>
    </location>
</feature>
<comment type="caution">
    <text evidence="3">The sequence shown here is derived from an EMBL/GenBank/DDBJ whole genome shotgun (WGS) entry which is preliminary data.</text>
</comment>
<dbReference type="PANTHER" id="PTHR13076">
    <property type="entry name" value="COILED-COIL AND C2 DOMAIN-CONTAINING PROTEIN 1-LIKE"/>
    <property type="match status" value="1"/>
</dbReference>
<dbReference type="InterPro" id="IPR006608">
    <property type="entry name" value="CC2D1A/B_DM14"/>
</dbReference>
<feature type="region of interest" description="Disordered" evidence="1">
    <location>
        <begin position="70"/>
        <end position="89"/>
    </location>
</feature>
<evidence type="ECO:0000313" key="4">
    <source>
        <dbReference type="Proteomes" id="UP001344447"/>
    </source>
</evidence>
<reference evidence="3 4" key="1">
    <citation type="submission" date="2023-11" db="EMBL/GenBank/DDBJ databases">
        <title>Dfirmibasis_genome.</title>
        <authorList>
            <person name="Edelbroek B."/>
            <person name="Kjellin J."/>
            <person name="Jerlstrom-Hultqvist J."/>
            <person name="Soderbom F."/>
        </authorList>
    </citation>
    <scope>NUCLEOTIDE SEQUENCE [LARGE SCALE GENOMIC DNA]</scope>
    <source>
        <strain evidence="3 4">TNS-C-14</strain>
    </source>
</reference>
<sequence>MFGSSNKNKKPNENSGKPLGGYDEFEEPVDVNFKEINKLLNTDINDDNIVLTDADLEDPELLSQLSQIENGENLTKPEQPKKQVTNTNTTTTYTTVKTQQTITKPSKPQKTEDDELRDLMNDDDNNDDIIDHTLIQKLEERLIIYKKLAVVAKQQDNKTEALQYMKGAKAISEALENLKEGLPIESSALPPHISMAQLQQLQQNTLQQQQQQVTTQTPPRVQTPTTQTTPNIRSPTQLVSPKTQILSRETIEAEERIQTWDLIEEDFRRKHLKLTSEAVRLRDIDKVTAIHLLKESKGVHAIIDQILINRDAGLPPPSFHFEEKVNTTEISFPDIKENEFVIKLSNGQDLNKALTTDFTIYGELPYPSPEQPTKFQTSTVALAESSTFSYVTKVQIERKKTLQRCLEKKKITLVFYSSRMFFMKSVVGKCEIKLSDLLNKCEINEKVPILKEGSKKETGSFLNINIKMRTPLLGKELKVVKEKVLVLDTPITNTQKLSNITTTSTTTTTNNNNNNNNTTIASTNTLSTSTSKPETEPTSVSTSVSTTTTTTTTPAVETSTTTKMASTELSSSSSSSKATVTAEKTTTTTTTKSEGSKADDGESLEEMVEDLDRVVSNNVLESMQETINQQIATQGAKTDLLDRKQAVDIKLMILETNVSNGILSFENYLKQLEFAMAEDKKLALLLSSKGRKDLAVKIMHRIKVMQKELDECNQSEE</sequence>
<dbReference type="AlphaFoldDB" id="A0AAN7UGP6"/>
<dbReference type="InterPro" id="IPR039725">
    <property type="entry name" value="CC2D1A/B"/>
</dbReference>
<keyword evidence="4" id="KW-1185">Reference proteome</keyword>
<evidence type="ECO:0000256" key="1">
    <source>
        <dbReference type="SAM" id="MobiDB-lite"/>
    </source>
</evidence>
<dbReference type="Pfam" id="PF21528">
    <property type="entry name" value="CC2D1A-B_DM14"/>
    <property type="match status" value="1"/>
</dbReference>
<dbReference type="PANTHER" id="PTHR13076:SF9">
    <property type="entry name" value="COILED-COIL AND C2 DOMAIN-CONTAINING PROTEIN 1-LIKE"/>
    <property type="match status" value="1"/>
</dbReference>
<evidence type="ECO:0000313" key="3">
    <source>
        <dbReference type="EMBL" id="KAK5581403.1"/>
    </source>
</evidence>
<feature type="compositionally biased region" description="Low complexity" evidence="1">
    <location>
        <begin position="209"/>
        <end position="231"/>
    </location>
</feature>
<gene>
    <name evidence="3" type="ORF">RB653_001435</name>
</gene>
<dbReference type="Proteomes" id="UP001344447">
    <property type="component" value="Unassembled WGS sequence"/>
</dbReference>
<feature type="domain" description="DM14" evidence="2">
    <location>
        <begin position="135"/>
        <end position="193"/>
    </location>
</feature>